<evidence type="ECO:0000313" key="2">
    <source>
        <dbReference type="Proteomes" id="UP000703661"/>
    </source>
</evidence>
<dbReference type="EMBL" id="JAAAID010001952">
    <property type="protein sequence ID" value="KAG0008334.1"/>
    <property type="molecule type" value="Genomic_DNA"/>
</dbReference>
<dbReference type="AlphaFoldDB" id="A0A9P6MP28"/>
<dbReference type="Proteomes" id="UP000703661">
    <property type="component" value="Unassembled WGS sequence"/>
</dbReference>
<gene>
    <name evidence="1" type="primary">CBR1_3</name>
    <name evidence="1" type="ORF">BGZ80_003572</name>
</gene>
<evidence type="ECO:0000313" key="1">
    <source>
        <dbReference type="EMBL" id="KAG0008334.1"/>
    </source>
</evidence>
<sequence length="76" mass="8067">MTLSNTSMIAVSGVILAGSYLIDPTTLPFIAAGVAATWARVLFKGTNGANRPPPMDPKEYRKFTLVDKIPCSPNTA</sequence>
<reference evidence="1" key="1">
    <citation type="journal article" date="2020" name="Fungal Divers.">
        <title>Resolving the Mortierellaceae phylogeny through synthesis of multi-gene phylogenetics and phylogenomics.</title>
        <authorList>
            <person name="Vandepol N."/>
            <person name="Liber J."/>
            <person name="Desiro A."/>
            <person name="Na H."/>
            <person name="Kennedy M."/>
            <person name="Barry K."/>
            <person name="Grigoriev I.V."/>
            <person name="Miller A.N."/>
            <person name="O'Donnell K."/>
            <person name="Stajich J.E."/>
            <person name="Bonito G."/>
        </authorList>
    </citation>
    <scope>NUCLEOTIDE SEQUENCE</scope>
    <source>
        <strain evidence="1">NRRL 2769</strain>
    </source>
</reference>
<protein>
    <submittedName>
        <fullName evidence="1">NADH-cytochrome b5 reductase</fullName>
    </submittedName>
</protein>
<accession>A0A9P6MP28</accession>
<proteinExistence type="predicted"/>
<name>A0A9P6MP28_9FUNG</name>
<keyword evidence="2" id="KW-1185">Reference proteome</keyword>
<comment type="caution">
    <text evidence="1">The sequence shown here is derived from an EMBL/GenBank/DDBJ whole genome shotgun (WGS) entry which is preliminary data.</text>
</comment>
<feature type="non-terminal residue" evidence="1">
    <location>
        <position position="1"/>
    </location>
</feature>
<organism evidence="1 2">
    <name type="scientific">Entomortierella chlamydospora</name>
    <dbReference type="NCBI Taxonomy" id="101097"/>
    <lineage>
        <taxon>Eukaryota</taxon>
        <taxon>Fungi</taxon>
        <taxon>Fungi incertae sedis</taxon>
        <taxon>Mucoromycota</taxon>
        <taxon>Mortierellomycotina</taxon>
        <taxon>Mortierellomycetes</taxon>
        <taxon>Mortierellales</taxon>
        <taxon>Mortierellaceae</taxon>
        <taxon>Entomortierella</taxon>
    </lineage>
</organism>